<sequence length="165" mass="17855">MAALTVLAVVAAMERRHHPAPVVPRTGQDAPPDDYGLIALTVPEIRRLLAVFNQVSAVVTPRMAALRRNFELRWSTGDAPTRPAPAGTTTANASPSHNPTSQHHALLAEPEGKITKHCCRTRPIPLACARATKAFTRPIPLMFARATNAPTRPFPESLNAIFHPP</sequence>
<protein>
    <submittedName>
        <fullName evidence="2">Uncharacterized protein</fullName>
    </submittedName>
</protein>
<comment type="caution">
    <text evidence="2">The sequence shown here is derived from an EMBL/GenBank/DDBJ whole genome shotgun (WGS) entry which is preliminary data.</text>
</comment>
<gene>
    <name evidence="2" type="ORF">ACFOY2_41380</name>
</gene>
<reference evidence="3" key="1">
    <citation type="journal article" date="2019" name="Int. J. Syst. Evol. Microbiol.">
        <title>The Global Catalogue of Microorganisms (GCM) 10K type strain sequencing project: providing services to taxonomists for standard genome sequencing and annotation.</title>
        <authorList>
            <consortium name="The Broad Institute Genomics Platform"/>
            <consortium name="The Broad Institute Genome Sequencing Center for Infectious Disease"/>
            <person name="Wu L."/>
            <person name="Ma J."/>
        </authorList>
    </citation>
    <scope>NUCLEOTIDE SEQUENCE [LARGE SCALE GENOMIC DNA]</scope>
    <source>
        <strain evidence="3">TBRC 1276</strain>
    </source>
</reference>
<evidence type="ECO:0000313" key="2">
    <source>
        <dbReference type="EMBL" id="MFC4013738.1"/>
    </source>
</evidence>
<feature type="region of interest" description="Disordered" evidence="1">
    <location>
        <begin position="76"/>
        <end position="104"/>
    </location>
</feature>
<keyword evidence="3" id="KW-1185">Reference proteome</keyword>
<evidence type="ECO:0000313" key="3">
    <source>
        <dbReference type="Proteomes" id="UP001595851"/>
    </source>
</evidence>
<name>A0ABV8GIS3_9ACTN</name>
<dbReference type="Proteomes" id="UP001595851">
    <property type="component" value="Unassembled WGS sequence"/>
</dbReference>
<proteinExistence type="predicted"/>
<dbReference type="EMBL" id="JBHSBI010000029">
    <property type="protein sequence ID" value="MFC4013738.1"/>
    <property type="molecule type" value="Genomic_DNA"/>
</dbReference>
<evidence type="ECO:0000256" key="1">
    <source>
        <dbReference type="SAM" id="MobiDB-lite"/>
    </source>
</evidence>
<feature type="compositionally biased region" description="Low complexity" evidence="1">
    <location>
        <begin position="79"/>
        <end position="95"/>
    </location>
</feature>
<dbReference type="RefSeq" id="WP_379533605.1">
    <property type="nucleotide sequence ID" value="NZ_JBHSBI010000029.1"/>
</dbReference>
<organism evidence="2 3">
    <name type="scientific">Nonomuraea purpurea</name>
    <dbReference type="NCBI Taxonomy" id="1849276"/>
    <lineage>
        <taxon>Bacteria</taxon>
        <taxon>Bacillati</taxon>
        <taxon>Actinomycetota</taxon>
        <taxon>Actinomycetes</taxon>
        <taxon>Streptosporangiales</taxon>
        <taxon>Streptosporangiaceae</taxon>
        <taxon>Nonomuraea</taxon>
    </lineage>
</organism>
<accession>A0ABV8GIS3</accession>